<comment type="caution">
    <text evidence="1">The sequence shown here is derived from an EMBL/GenBank/DDBJ whole genome shotgun (WGS) entry which is preliminary data.</text>
</comment>
<dbReference type="Proteomes" id="UP001597451">
    <property type="component" value="Unassembled WGS sequence"/>
</dbReference>
<evidence type="ECO:0000313" key="2">
    <source>
        <dbReference type="Proteomes" id="UP001597451"/>
    </source>
</evidence>
<gene>
    <name evidence="1" type="ORF">ACFSUN_16995</name>
</gene>
<evidence type="ECO:0000313" key="1">
    <source>
        <dbReference type="EMBL" id="MFD2630476.1"/>
    </source>
</evidence>
<accession>A0ABW5Q4P8</accession>
<name>A0ABW5Q4P8_9BACI</name>
<dbReference type="Pfam" id="PF14165">
    <property type="entry name" value="YtzH"/>
    <property type="match status" value="1"/>
</dbReference>
<dbReference type="RefSeq" id="WP_379563771.1">
    <property type="nucleotide sequence ID" value="NZ_CP085256.1"/>
</dbReference>
<sequence length="95" mass="10746">MSLTTNDQLALLLDLLDEQSGECCGNVSEYQQIKRLVHSMLKNDQLNGTQLAEVLPDIYDYSNQGERVTNVPEHITAHQDNLAQWIGEIEQFTAK</sequence>
<dbReference type="EMBL" id="JBHUMX010000043">
    <property type="protein sequence ID" value="MFD2630476.1"/>
    <property type="molecule type" value="Genomic_DNA"/>
</dbReference>
<organism evidence="1 2">
    <name type="scientific">Oceanobacillus kapialis</name>
    <dbReference type="NCBI Taxonomy" id="481353"/>
    <lineage>
        <taxon>Bacteria</taxon>
        <taxon>Bacillati</taxon>
        <taxon>Bacillota</taxon>
        <taxon>Bacilli</taxon>
        <taxon>Bacillales</taxon>
        <taxon>Bacillaceae</taxon>
        <taxon>Oceanobacillus</taxon>
    </lineage>
</organism>
<dbReference type="InterPro" id="IPR025547">
    <property type="entry name" value="YtzH"/>
</dbReference>
<proteinExistence type="predicted"/>
<protein>
    <submittedName>
        <fullName evidence="1">YtzH-like family protein</fullName>
    </submittedName>
</protein>
<reference evidence="2" key="1">
    <citation type="journal article" date="2019" name="Int. J. Syst. Evol. Microbiol.">
        <title>The Global Catalogue of Microorganisms (GCM) 10K type strain sequencing project: providing services to taxonomists for standard genome sequencing and annotation.</title>
        <authorList>
            <consortium name="The Broad Institute Genomics Platform"/>
            <consortium name="The Broad Institute Genome Sequencing Center for Infectious Disease"/>
            <person name="Wu L."/>
            <person name="Ma J."/>
        </authorList>
    </citation>
    <scope>NUCLEOTIDE SEQUENCE [LARGE SCALE GENOMIC DNA]</scope>
    <source>
        <strain evidence="2">TISTR 1858</strain>
    </source>
</reference>
<keyword evidence="2" id="KW-1185">Reference proteome</keyword>